<evidence type="ECO:0000256" key="5">
    <source>
        <dbReference type="SAM" id="Phobius"/>
    </source>
</evidence>
<reference evidence="6" key="1">
    <citation type="journal article" date="2020" name="Nature">
        <title>Giant virus diversity and host interactions through global metagenomics.</title>
        <authorList>
            <person name="Schulz F."/>
            <person name="Roux S."/>
            <person name="Paez-Espino D."/>
            <person name="Jungbluth S."/>
            <person name="Walsh D.A."/>
            <person name="Denef V.J."/>
            <person name="McMahon K.D."/>
            <person name="Konstantinidis K.T."/>
            <person name="Eloe-Fadrosh E.A."/>
            <person name="Kyrpides N.C."/>
            <person name="Woyke T."/>
        </authorList>
    </citation>
    <scope>NUCLEOTIDE SEQUENCE</scope>
    <source>
        <strain evidence="6">GVMAG-M-3300013285-6</strain>
    </source>
</reference>
<keyword evidence="4 5" id="KW-0472">Membrane</keyword>
<dbReference type="PANTHER" id="PTHR20855:SF52">
    <property type="entry name" value="ADIPONECTIN RECEPTOR PROTEIN"/>
    <property type="match status" value="1"/>
</dbReference>
<organism evidence="6">
    <name type="scientific">viral metagenome</name>
    <dbReference type="NCBI Taxonomy" id="1070528"/>
    <lineage>
        <taxon>unclassified sequences</taxon>
        <taxon>metagenomes</taxon>
        <taxon>organismal metagenomes</taxon>
    </lineage>
</organism>
<feature type="transmembrane region" description="Helical" evidence="5">
    <location>
        <begin position="234"/>
        <end position="254"/>
    </location>
</feature>
<evidence type="ECO:0008006" key="7">
    <source>
        <dbReference type="Google" id="ProtNLM"/>
    </source>
</evidence>
<feature type="transmembrane region" description="Helical" evidence="5">
    <location>
        <begin position="75"/>
        <end position="101"/>
    </location>
</feature>
<dbReference type="EMBL" id="MN739174">
    <property type="protein sequence ID" value="QHS92213.1"/>
    <property type="molecule type" value="Genomic_DNA"/>
</dbReference>
<feature type="transmembrane region" description="Helical" evidence="5">
    <location>
        <begin position="167"/>
        <end position="186"/>
    </location>
</feature>
<dbReference type="PANTHER" id="PTHR20855">
    <property type="entry name" value="ADIPOR/PROGESTIN RECEPTOR-RELATED"/>
    <property type="match status" value="1"/>
</dbReference>
<feature type="transmembrane region" description="Helical" evidence="5">
    <location>
        <begin position="193"/>
        <end position="214"/>
    </location>
</feature>
<evidence type="ECO:0000256" key="3">
    <source>
        <dbReference type="ARBA" id="ARBA00022989"/>
    </source>
</evidence>
<feature type="transmembrane region" description="Helical" evidence="5">
    <location>
        <begin position="141"/>
        <end position="161"/>
    </location>
</feature>
<comment type="subcellular location">
    <subcellularLocation>
        <location evidence="1">Membrane</location>
        <topology evidence="1">Multi-pass membrane protein</topology>
    </subcellularLocation>
</comment>
<evidence type="ECO:0000256" key="4">
    <source>
        <dbReference type="ARBA" id="ARBA00023136"/>
    </source>
</evidence>
<evidence type="ECO:0000256" key="2">
    <source>
        <dbReference type="ARBA" id="ARBA00022692"/>
    </source>
</evidence>
<sequence length="265" mass="30301">MKLLHLQQLEPWYQGNPYIRGSYRAPRSPLYAVLSAFEWHNETLNIYTHLLPAVIWTWMFLTCRSEDWYRLAEPLTQYIILYTYAAGAFMGFASAAAHTFYIVNEKWYTACWKLDFIGIIAVNLTHQILDTYILCYQNPFLFHNALALEALFAVLCTYDIIAERTKIQWGIVYPIVSSTVLTLPAAMQGFYELSIPSVLCTFFVFLGGGVFYIGKIPERLWNPNGVLDTVNSHVLFHICVVASFVTACSVIPSLHKLPMHTYSNG</sequence>
<name>A0A6C0BLN2_9ZZZZ</name>
<dbReference type="GO" id="GO:0016020">
    <property type="term" value="C:membrane"/>
    <property type="evidence" value="ECO:0007669"/>
    <property type="project" value="UniProtKB-SubCell"/>
</dbReference>
<dbReference type="GO" id="GO:0038023">
    <property type="term" value="F:signaling receptor activity"/>
    <property type="evidence" value="ECO:0007669"/>
    <property type="project" value="TreeGrafter"/>
</dbReference>
<protein>
    <recommendedName>
        <fullName evidence="7">Haemolysin-III related</fullName>
    </recommendedName>
</protein>
<dbReference type="InterPro" id="IPR004254">
    <property type="entry name" value="AdipoR/HlyIII-related"/>
</dbReference>
<evidence type="ECO:0000313" key="6">
    <source>
        <dbReference type="EMBL" id="QHS92213.1"/>
    </source>
</evidence>
<proteinExistence type="predicted"/>
<dbReference type="Pfam" id="PF03006">
    <property type="entry name" value="HlyIII"/>
    <property type="match status" value="1"/>
</dbReference>
<evidence type="ECO:0000256" key="1">
    <source>
        <dbReference type="ARBA" id="ARBA00004141"/>
    </source>
</evidence>
<keyword evidence="2 5" id="KW-0812">Transmembrane</keyword>
<accession>A0A6C0BLN2</accession>
<keyword evidence="3 5" id="KW-1133">Transmembrane helix</keyword>
<dbReference type="AlphaFoldDB" id="A0A6C0BLN2"/>